<protein>
    <submittedName>
        <fullName evidence="1">Uncharacterized protein</fullName>
    </submittedName>
</protein>
<sequence>MSVEFGGMGSMVVTMKAVAVTTGGIAGMDGNDTVRNANGGVAPVGVVLNKRNNHAAVQIRGYVRVKYSGSPAPVLGWNRLVTDGAGGLRPEQTGETGRACLVVNLNTEEKTMGLFL</sequence>
<comment type="caution">
    <text evidence="1">The sequence shown here is derived from an EMBL/GenBank/DDBJ whole genome shotgun (WGS) entry which is preliminary data.</text>
</comment>
<organism evidence="1 2">
    <name type="scientific">Evtepia gabavorous</name>
    <dbReference type="NCBI Taxonomy" id="2211183"/>
    <lineage>
        <taxon>Bacteria</taxon>
        <taxon>Bacillati</taxon>
        <taxon>Bacillota</taxon>
        <taxon>Clostridia</taxon>
        <taxon>Eubacteriales</taxon>
        <taxon>Evtepia</taxon>
    </lineage>
</organism>
<dbReference type="GeneID" id="97994975"/>
<name>A0A3E2B4N4_9FIRM</name>
<evidence type="ECO:0000313" key="1">
    <source>
        <dbReference type="EMBL" id="RFT06941.1"/>
    </source>
</evidence>
<dbReference type="AlphaFoldDB" id="A0A3E2B4N4"/>
<dbReference type="EMBL" id="QQRQ01000005">
    <property type="protein sequence ID" value="RFT06941.1"/>
    <property type="molecule type" value="Genomic_DNA"/>
</dbReference>
<accession>A0A3E2B4N4</accession>
<proteinExistence type="predicted"/>
<dbReference type="Proteomes" id="UP000260649">
    <property type="component" value="Unassembled WGS sequence"/>
</dbReference>
<evidence type="ECO:0000313" key="2">
    <source>
        <dbReference type="Proteomes" id="UP000260649"/>
    </source>
</evidence>
<keyword evidence="2" id="KW-1185">Reference proteome</keyword>
<gene>
    <name evidence="1" type="ORF">DV520_04380</name>
</gene>
<dbReference type="RefSeq" id="WP_117141911.1">
    <property type="nucleotide sequence ID" value="NZ_CAKXKJ010000004.1"/>
</dbReference>
<reference evidence="1 2" key="1">
    <citation type="submission" date="2018-07" db="EMBL/GenBank/DDBJ databases">
        <title>GABA Modulating Bacteria of the Human Gut Microbiota.</title>
        <authorList>
            <person name="Strandwitz P."/>
            <person name="Kim K.H."/>
            <person name="Terekhova D."/>
            <person name="Liu J.K."/>
            <person name="Sharma A."/>
            <person name="Levering J."/>
            <person name="Mcdonald D."/>
            <person name="Dietrich D."/>
            <person name="Ramadhar T.R."/>
            <person name="Lekbua A."/>
            <person name="Mroue N."/>
            <person name="Liston C."/>
            <person name="Stewart E.J."/>
            <person name="Dubin M.J."/>
            <person name="Zengler K."/>
            <person name="Knight R."/>
            <person name="Gilbert J.A."/>
            <person name="Clardy J."/>
            <person name="Lewis K."/>
        </authorList>
    </citation>
    <scope>NUCLEOTIDE SEQUENCE [LARGE SCALE GENOMIC DNA]</scope>
    <source>
        <strain evidence="1 2">KLE1738</strain>
    </source>
</reference>